<dbReference type="GO" id="GO:0030288">
    <property type="term" value="C:outer membrane-bounded periplasmic space"/>
    <property type="evidence" value="ECO:0007669"/>
    <property type="project" value="UniProtKB-ARBA"/>
</dbReference>
<dbReference type="SUPFAM" id="SSF53850">
    <property type="entry name" value="Periplasmic binding protein-like II"/>
    <property type="match status" value="1"/>
</dbReference>
<evidence type="ECO:0000256" key="1">
    <source>
        <dbReference type="ARBA" id="ARBA00004196"/>
    </source>
</evidence>
<dbReference type="Gene3D" id="3.40.190.10">
    <property type="entry name" value="Periplasmic binding protein-like II"/>
    <property type="match status" value="1"/>
</dbReference>
<dbReference type="CDD" id="cd08512">
    <property type="entry name" value="PBP2_NikA_DppA_OppA_like_7"/>
    <property type="match status" value="1"/>
</dbReference>
<feature type="signal peptide" evidence="5">
    <location>
        <begin position="1"/>
        <end position="22"/>
    </location>
</feature>
<keyword evidence="3" id="KW-0813">Transport</keyword>
<evidence type="ECO:0000313" key="8">
    <source>
        <dbReference type="EMBL" id="SFC79637.1"/>
    </source>
</evidence>
<dbReference type="PIRSF" id="PIRSF002741">
    <property type="entry name" value="MppA"/>
    <property type="match status" value="1"/>
</dbReference>
<dbReference type="Pfam" id="PF00496">
    <property type="entry name" value="SBP_bac_5"/>
    <property type="match status" value="1"/>
</dbReference>
<evidence type="ECO:0000256" key="2">
    <source>
        <dbReference type="ARBA" id="ARBA00005695"/>
    </source>
</evidence>
<dbReference type="KEGG" id="kor:AWR26_05245"/>
<feature type="domain" description="Solute-binding protein family 5" evidence="6">
    <location>
        <begin position="72"/>
        <end position="440"/>
    </location>
</feature>
<dbReference type="Gene3D" id="3.10.105.10">
    <property type="entry name" value="Dipeptide-binding Protein, Domain 3"/>
    <property type="match status" value="1"/>
</dbReference>
<dbReference type="GO" id="GO:0043190">
    <property type="term" value="C:ATP-binding cassette (ABC) transporter complex"/>
    <property type="evidence" value="ECO:0007669"/>
    <property type="project" value="InterPro"/>
</dbReference>
<keyword evidence="9" id="KW-1185">Reference proteome</keyword>
<reference evidence="8 10" key="1">
    <citation type="submission" date="2016-10" db="EMBL/GenBank/DDBJ databases">
        <authorList>
            <person name="Varghese N."/>
            <person name="Submissions S."/>
        </authorList>
    </citation>
    <scope>NUCLEOTIDE SEQUENCE [LARGE SCALE GENOMIC DNA]</scope>
    <source>
        <strain evidence="8 10">CGMCC 1.7012</strain>
    </source>
</reference>
<keyword evidence="4 5" id="KW-0732">Signal</keyword>
<dbReference type="AlphaFoldDB" id="A0AA94H503"/>
<protein>
    <submittedName>
        <fullName evidence="7">ABC transporter substrate-binding protein</fullName>
    </submittedName>
    <submittedName>
        <fullName evidence="8">Peptide/nickel transport system substrate-binding protein</fullName>
    </submittedName>
</protein>
<proteinExistence type="inferred from homology"/>
<accession>A0AA94H503</accession>
<comment type="subcellular location">
    <subcellularLocation>
        <location evidence="1">Cell envelope</location>
    </subcellularLocation>
</comment>
<dbReference type="PANTHER" id="PTHR30290:SF10">
    <property type="entry name" value="PERIPLASMIC OLIGOPEPTIDE-BINDING PROTEIN-RELATED"/>
    <property type="match status" value="1"/>
</dbReference>
<dbReference type="Gene3D" id="3.90.76.10">
    <property type="entry name" value="Dipeptide-binding Protein, Domain 1"/>
    <property type="match status" value="1"/>
</dbReference>
<dbReference type="InterPro" id="IPR039424">
    <property type="entry name" value="SBP_5"/>
</dbReference>
<name>A0AA94H503_9ENTR</name>
<dbReference type="GO" id="GO:0015833">
    <property type="term" value="P:peptide transport"/>
    <property type="evidence" value="ECO:0007669"/>
    <property type="project" value="TreeGrafter"/>
</dbReference>
<dbReference type="RefSeq" id="WP_064564130.1">
    <property type="nucleotide sequence ID" value="NZ_CP014007.2"/>
</dbReference>
<dbReference type="EMBL" id="CP014007">
    <property type="protein sequence ID" value="ANI81586.1"/>
    <property type="molecule type" value="Genomic_DNA"/>
</dbReference>
<comment type="similarity">
    <text evidence="2">Belongs to the bacterial solute-binding protein 5 family.</text>
</comment>
<evidence type="ECO:0000313" key="9">
    <source>
        <dbReference type="Proteomes" id="UP000078227"/>
    </source>
</evidence>
<dbReference type="InterPro" id="IPR000914">
    <property type="entry name" value="SBP_5_dom"/>
</dbReference>
<evidence type="ECO:0000313" key="10">
    <source>
        <dbReference type="Proteomes" id="UP000182314"/>
    </source>
</evidence>
<dbReference type="EMBL" id="FOKO01000004">
    <property type="protein sequence ID" value="SFC79637.1"/>
    <property type="molecule type" value="Genomic_DNA"/>
</dbReference>
<evidence type="ECO:0000256" key="5">
    <source>
        <dbReference type="SAM" id="SignalP"/>
    </source>
</evidence>
<reference evidence="7 9" key="2">
    <citation type="submission" date="2021-03" db="EMBL/GenBank/DDBJ databases">
        <authorList>
            <person name="Li Y."/>
            <person name="Li S."/>
            <person name="Chen M."/>
            <person name="Peng G."/>
            <person name="Tan Z."/>
            <person name="An Q."/>
        </authorList>
    </citation>
    <scope>NUCLEOTIDE SEQUENCE [LARGE SCALE GENOMIC DNA]</scope>
    <source>
        <strain evidence="7 9">Ola 51</strain>
    </source>
</reference>
<gene>
    <name evidence="7" type="ORF">AWR26_05245</name>
    <name evidence="8" type="ORF">SAMN05216286_3260</name>
</gene>
<dbReference type="Proteomes" id="UP000182314">
    <property type="component" value="Unassembled WGS sequence"/>
</dbReference>
<feature type="chain" id="PRO_5041677131" evidence="5">
    <location>
        <begin position="23"/>
        <end position="530"/>
    </location>
</feature>
<evidence type="ECO:0000259" key="6">
    <source>
        <dbReference type="Pfam" id="PF00496"/>
    </source>
</evidence>
<organism evidence="8 10">
    <name type="scientific">Kosakonia oryzae</name>
    <dbReference type="NCBI Taxonomy" id="497725"/>
    <lineage>
        <taxon>Bacteria</taxon>
        <taxon>Pseudomonadati</taxon>
        <taxon>Pseudomonadota</taxon>
        <taxon>Gammaproteobacteria</taxon>
        <taxon>Enterobacterales</taxon>
        <taxon>Enterobacteriaceae</taxon>
        <taxon>Kosakonia</taxon>
    </lineage>
</organism>
<dbReference type="InterPro" id="IPR030678">
    <property type="entry name" value="Peptide/Ni-bd"/>
</dbReference>
<evidence type="ECO:0000256" key="4">
    <source>
        <dbReference type="ARBA" id="ARBA00022729"/>
    </source>
</evidence>
<dbReference type="PANTHER" id="PTHR30290">
    <property type="entry name" value="PERIPLASMIC BINDING COMPONENT OF ABC TRANSPORTER"/>
    <property type="match status" value="1"/>
</dbReference>
<evidence type="ECO:0000313" key="7">
    <source>
        <dbReference type="EMBL" id="ANI81586.1"/>
    </source>
</evidence>
<dbReference type="GO" id="GO:1904680">
    <property type="term" value="F:peptide transmembrane transporter activity"/>
    <property type="evidence" value="ECO:0007669"/>
    <property type="project" value="TreeGrafter"/>
</dbReference>
<dbReference type="Proteomes" id="UP000078227">
    <property type="component" value="Chromosome"/>
</dbReference>
<evidence type="ECO:0000256" key="3">
    <source>
        <dbReference type="ARBA" id="ARBA00022448"/>
    </source>
</evidence>
<sequence length="530" mass="58671">MKFTPIAVAVALTSAVSLHAQAATPPDSLVMAWNIDAISTWDPAQIGEVVTSEIYANTCDALVDFDVKDEKKLTPAMAKSWDVSPDRKTLTFHLQDNLKFPDGTPASAGDLAWSMQRVVKLGYGNAAQITEYGFNKENVDSRITAPDDKTLVMTLDKPYPTSLVLQAIAANNVSSLLNRKVVEKEAVEGDFGHKYLTTHTACVGPYQLVRWNAGEGVMLQATDHYWGKAPVLKRVLIRHVAETGTQRLLLTQGDVDIARDLSADDLKTLDQGGKVRVDKVLKPQLFFWTFNNEDPIFKNEKVRLAMRYLIDYDGLGKSVMPYLGVPRASFVQLGAFGALDEKEGQPFKLDLAKAKQLLTEAGYPNGFSASVIFGTLAHSAPIAQSIQQNASKIGVKLTLERMANAQLFSRARGREFQSAMMAWQTSVPDAYGNASRLVFNPDNRKEARATQYPSWRAAYYDAQMNQKVEAALLEPDDAKRSEMYAALQKEVMEKGPMAIMFQMYNSAGISPAVKNWTWNGFRVWYGDASK</sequence>